<proteinExistence type="predicted"/>
<sequence length="116" mass="13059">MFCGDFYYNCRGYKAQVSMLRATITVMVAGRAAVNVTDKVEEEELSAPHWTGLILAMMKVCFVVGNVINVVNILNNGKKTNGLGVFCFTKDNYPNANKPSFYKQTEKQIGRQDHRE</sequence>
<evidence type="ECO:0000256" key="2">
    <source>
        <dbReference type="SAM" id="Phobius"/>
    </source>
</evidence>
<keyword evidence="2" id="KW-1133">Transmembrane helix</keyword>
<reference evidence="3 4" key="1">
    <citation type="submission" date="2021-06" db="EMBL/GenBank/DDBJ databases">
        <authorList>
            <person name="Palmer J.M."/>
        </authorList>
    </citation>
    <scope>NUCLEOTIDE SEQUENCE [LARGE SCALE GENOMIC DNA]</scope>
    <source>
        <strain evidence="4">if_2019</strain>
        <tissue evidence="3">Muscle</tissue>
    </source>
</reference>
<name>A0ABV0SSL6_9TELE</name>
<dbReference type="Proteomes" id="UP001482620">
    <property type="component" value="Unassembled WGS sequence"/>
</dbReference>
<keyword evidence="2" id="KW-0472">Membrane</keyword>
<feature type="region of interest" description="Disordered" evidence="1">
    <location>
        <begin position="95"/>
        <end position="116"/>
    </location>
</feature>
<evidence type="ECO:0000313" key="4">
    <source>
        <dbReference type="Proteomes" id="UP001482620"/>
    </source>
</evidence>
<keyword evidence="2" id="KW-0812">Transmembrane</keyword>
<feature type="compositionally biased region" description="Basic and acidic residues" evidence="1">
    <location>
        <begin position="104"/>
        <end position="116"/>
    </location>
</feature>
<accession>A0ABV0SSL6</accession>
<protein>
    <submittedName>
        <fullName evidence="3">Uncharacterized protein</fullName>
    </submittedName>
</protein>
<evidence type="ECO:0000256" key="1">
    <source>
        <dbReference type="SAM" id="MobiDB-lite"/>
    </source>
</evidence>
<evidence type="ECO:0000313" key="3">
    <source>
        <dbReference type="EMBL" id="MEQ2222473.1"/>
    </source>
</evidence>
<organism evidence="3 4">
    <name type="scientific">Ilyodon furcidens</name>
    <name type="common">goldbreast splitfin</name>
    <dbReference type="NCBI Taxonomy" id="33524"/>
    <lineage>
        <taxon>Eukaryota</taxon>
        <taxon>Metazoa</taxon>
        <taxon>Chordata</taxon>
        <taxon>Craniata</taxon>
        <taxon>Vertebrata</taxon>
        <taxon>Euteleostomi</taxon>
        <taxon>Actinopterygii</taxon>
        <taxon>Neopterygii</taxon>
        <taxon>Teleostei</taxon>
        <taxon>Neoteleostei</taxon>
        <taxon>Acanthomorphata</taxon>
        <taxon>Ovalentaria</taxon>
        <taxon>Atherinomorphae</taxon>
        <taxon>Cyprinodontiformes</taxon>
        <taxon>Goodeidae</taxon>
        <taxon>Ilyodon</taxon>
    </lineage>
</organism>
<comment type="caution">
    <text evidence="3">The sequence shown here is derived from an EMBL/GenBank/DDBJ whole genome shotgun (WGS) entry which is preliminary data.</text>
</comment>
<feature type="transmembrane region" description="Helical" evidence="2">
    <location>
        <begin position="50"/>
        <end position="71"/>
    </location>
</feature>
<dbReference type="EMBL" id="JAHRIQ010003432">
    <property type="protein sequence ID" value="MEQ2222473.1"/>
    <property type="molecule type" value="Genomic_DNA"/>
</dbReference>
<keyword evidence="4" id="KW-1185">Reference proteome</keyword>
<gene>
    <name evidence="3" type="ORF">ILYODFUR_026771</name>
</gene>